<reference evidence="2 3" key="1">
    <citation type="journal article" date="2019" name="G3 (Bethesda)">
        <title>Sequencing of a Wild Apple (Malus baccata) Genome Unravels the Differences Between Cultivated and Wild Apple Species Regarding Disease Resistance and Cold Tolerance.</title>
        <authorList>
            <person name="Chen X."/>
        </authorList>
    </citation>
    <scope>NUCLEOTIDE SEQUENCE [LARGE SCALE GENOMIC DNA]</scope>
    <source>
        <strain evidence="3">cv. Shandingzi</strain>
        <tissue evidence="2">Leaves</tissue>
    </source>
</reference>
<dbReference type="EMBL" id="VIEB01000604">
    <property type="protein sequence ID" value="TQD85293.1"/>
    <property type="molecule type" value="Genomic_DNA"/>
</dbReference>
<evidence type="ECO:0000313" key="2">
    <source>
        <dbReference type="EMBL" id="TQD85293.1"/>
    </source>
</evidence>
<evidence type="ECO:0000313" key="3">
    <source>
        <dbReference type="Proteomes" id="UP000315295"/>
    </source>
</evidence>
<gene>
    <name evidence="2" type="ORF">C1H46_029131</name>
</gene>
<organism evidence="2 3">
    <name type="scientific">Malus baccata</name>
    <name type="common">Siberian crab apple</name>
    <name type="synonym">Pyrus baccata</name>
    <dbReference type="NCBI Taxonomy" id="106549"/>
    <lineage>
        <taxon>Eukaryota</taxon>
        <taxon>Viridiplantae</taxon>
        <taxon>Streptophyta</taxon>
        <taxon>Embryophyta</taxon>
        <taxon>Tracheophyta</taxon>
        <taxon>Spermatophyta</taxon>
        <taxon>Magnoliopsida</taxon>
        <taxon>eudicotyledons</taxon>
        <taxon>Gunneridae</taxon>
        <taxon>Pentapetalae</taxon>
        <taxon>rosids</taxon>
        <taxon>fabids</taxon>
        <taxon>Rosales</taxon>
        <taxon>Rosaceae</taxon>
        <taxon>Amygdaloideae</taxon>
        <taxon>Maleae</taxon>
        <taxon>Malus</taxon>
    </lineage>
</organism>
<dbReference type="Proteomes" id="UP000315295">
    <property type="component" value="Unassembled WGS sequence"/>
</dbReference>
<sequence length="141" mass="15309">MASFDAFNMDGDNLHAPNSHFDQDNIIIESYTDYGSYTDHATAVPASPDISGFKDPIPTRQWAALHRNCSRKKVTMAAANTSSTTEQKGHDEIFTAPGRSGGYQRLGTHGGGSKKDETCSSNSMPMKHFLLSPLSSHGQDM</sequence>
<accession>A0A540LFP1</accession>
<comment type="caution">
    <text evidence="2">The sequence shown here is derived from an EMBL/GenBank/DDBJ whole genome shotgun (WGS) entry which is preliminary data.</text>
</comment>
<proteinExistence type="predicted"/>
<name>A0A540LFP1_MALBA</name>
<keyword evidence="3" id="KW-1185">Reference proteome</keyword>
<protein>
    <submittedName>
        <fullName evidence="2">Uncharacterized protein</fullName>
    </submittedName>
</protein>
<feature type="region of interest" description="Disordered" evidence="1">
    <location>
        <begin position="75"/>
        <end position="141"/>
    </location>
</feature>
<dbReference type="AlphaFoldDB" id="A0A540LFP1"/>
<evidence type="ECO:0000256" key="1">
    <source>
        <dbReference type="SAM" id="MobiDB-lite"/>
    </source>
</evidence>